<dbReference type="AlphaFoldDB" id="A0A0D2D202"/>
<dbReference type="PANTHER" id="PTHR22889:SF0">
    <property type="entry name" value="WD REPEAT-CONTAINING PROTEIN 89"/>
    <property type="match status" value="1"/>
</dbReference>
<dbReference type="SMART" id="SM00320">
    <property type="entry name" value="WD40"/>
    <property type="match status" value="4"/>
</dbReference>
<dbReference type="GeneID" id="27362459"/>
<keyword evidence="5" id="KW-1185">Reference proteome</keyword>
<proteinExistence type="predicted"/>
<keyword evidence="1" id="KW-0853">WD repeat</keyword>
<dbReference type="InterPro" id="IPR036322">
    <property type="entry name" value="WD40_repeat_dom_sf"/>
</dbReference>
<dbReference type="InterPro" id="IPR015943">
    <property type="entry name" value="WD40/YVTN_repeat-like_dom_sf"/>
</dbReference>
<dbReference type="SUPFAM" id="SSF50978">
    <property type="entry name" value="WD40 repeat-like"/>
    <property type="match status" value="1"/>
</dbReference>
<evidence type="ECO:0000256" key="3">
    <source>
        <dbReference type="SAM" id="MobiDB-lite"/>
    </source>
</evidence>
<evidence type="ECO:0000256" key="2">
    <source>
        <dbReference type="ARBA" id="ARBA00022737"/>
    </source>
</evidence>
<dbReference type="STRING" id="215243.A0A0D2D202"/>
<dbReference type="EMBL" id="KN847344">
    <property type="protein sequence ID" value="KIW37338.1"/>
    <property type="molecule type" value="Genomic_DNA"/>
</dbReference>
<gene>
    <name evidence="4" type="ORF">PV06_10385</name>
</gene>
<dbReference type="RefSeq" id="XP_016257554.1">
    <property type="nucleotide sequence ID" value="XM_016411934.1"/>
</dbReference>
<evidence type="ECO:0000313" key="5">
    <source>
        <dbReference type="Proteomes" id="UP000053342"/>
    </source>
</evidence>
<dbReference type="Pfam" id="PF00400">
    <property type="entry name" value="WD40"/>
    <property type="match status" value="1"/>
</dbReference>
<protein>
    <submittedName>
        <fullName evidence="4">Uncharacterized protein</fullName>
    </submittedName>
</protein>
<dbReference type="PANTHER" id="PTHR22889">
    <property type="entry name" value="WD REPEAT-CONTAINING PROTEIN 89"/>
    <property type="match status" value="1"/>
</dbReference>
<dbReference type="InterPro" id="IPR039328">
    <property type="entry name" value="WDR89"/>
</dbReference>
<dbReference type="Proteomes" id="UP000053342">
    <property type="component" value="Unassembled WGS sequence"/>
</dbReference>
<dbReference type="HOGENOM" id="CLU_037323_3_1_1"/>
<dbReference type="Gene3D" id="2.130.10.10">
    <property type="entry name" value="YVTN repeat-like/Quinoprotein amine dehydrogenase"/>
    <property type="match status" value="1"/>
</dbReference>
<evidence type="ECO:0000313" key="4">
    <source>
        <dbReference type="EMBL" id="KIW37338.1"/>
    </source>
</evidence>
<name>A0A0D2D202_9EURO</name>
<sequence length="352" mass="37912">MIQICEGLASRAPSGQKDVYVFSITPLADQAMAAITSADELLILQDRGTLNTSPVSTVQGVPRGLTSLVSSDAGRIAVCAGRDGNVVLVDTRTQTTVGHFETGKPAHAVACRENDVAVGSDAIVSVWDRRQMRMRWQNTELNDEITALDFHPTRDSVLLAGGDDGLVSLFDTQIVEEEDSLLQAVNHGPIHKAGFLGGSDLYALSSDQNLALHSLTLEEEETDPTIEPSPDQFGDLRPAVPCEYVIDVFPTGPDYVVACGSHSKSRVDLVKLQRGRPLDPSQRIVLENAHGEEVVRSIFPDEANGVIFTAGEDGRIMAFRPKDAAQTASSSPTIKTPKSKKGGSTDTRYRPY</sequence>
<dbReference type="VEuPathDB" id="FungiDB:PV06_10385"/>
<evidence type="ECO:0000256" key="1">
    <source>
        <dbReference type="ARBA" id="ARBA00022574"/>
    </source>
</evidence>
<keyword evidence="2" id="KW-0677">Repeat</keyword>
<dbReference type="OrthoDB" id="25131at2759"/>
<reference evidence="4 5" key="1">
    <citation type="submission" date="2015-01" db="EMBL/GenBank/DDBJ databases">
        <title>The Genome Sequence of Exophiala oligosperma CBS72588.</title>
        <authorList>
            <consortium name="The Broad Institute Genomics Platform"/>
            <person name="Cuomo C."/>
            <person name="de Hoog S."/>
            <person name="Gorbushina A."/>
            <person name="Stielow B."/>
            <person name="Teixiera M."/>
            <person name="Abouelleil A."/>
            <person name="Chapman S.B."/>
            <person name="Priest M."/>
            <person name="Young S.K."/>
            <person name="Wortman J."/>
            <person name="Nusbaum C."/>
            <person name="Birren B."/>
        </authorList>
    </citation>
    <scope>NUCLEOTIDE SEQUENCE [LARGE SCALE GENOMIC DNA]</scope>
    <source>
        <strain evidence="4 5">CBS 72588</strain>
    </source>
</reference>
<accession>A0A0D2D202</accession>
<feature type="region of interest" description="Disordered" evidence="3">
    <location>
        <begin position="321"/>
        <end position="352"/>
    </location>
</feature>
<organism evidence="4 5">
    <name type="scientific">Exophiala oligosperma</name>
    <dbReference type="NCBI Taxonomy" id="215243"/>
    <lineage>
        <taxon>Eukaryota</taxon>
        <taxon>Fungi</taxon>
        <taxon>Dikarya</taxon>
        <taxon>Ascomycota</taxon>
        <taxon>Pezizomycotina</taxon>
        <taxon>Eurotiomycetes</taxon>
        <taxon>Chaetothyriomycetidae</taxon>
        <taxon>Chaetothyriales</taxon>
        <taxon>Herpotrichiellaceae</taxon>
        <taxon>Exophiala</taxon>
    </lineage>
</organism>
<feature type="compositionally biased region" description="Low complexity" evidence="3">
    <location>
        <begin position="327"/>
        <end position="346"/>
    </location>
</feature>
<dbReference type="InterPro" id="IPR001680">
    <property type="entry name" value="WD40_rpt"/>
</dbReference>